<reference evidence="4 5" key="1">
    <citation type="submission" date="2015-01" db="EMBL/GenBank/DDBJ databases">
        <authorList>
            <person name="Aslett A.Martin."/>
            <person name="De Silva Nishadi"/>
        </authorList>
    </citation>
    <scope>NUCLEOTIDE SEQUENCE [LARGE SCALE GENOMIC DNA]</scope>
    <source>
        <strain evidence="4 5">R28058</strain>
    </source>
</reference>
<dbReference type="Pfam" id="PF18705">
    <property type="entry name" value="DUF5643"/>
    <property type="match status" value="1"/>
</dbReference>
<dbReference type="AlphaFoldDB" id="A0A0C7LF64"/>
<dbReference type="RefSeq" id="WP_055343248.1">
    <property type="nucleotide sequence ID" value="NZ_CDNI01000027.1"/>
</dbReference>
<keyword evidence="1" id="KW-0812">Transmembrane</keyword>
<sequence>MSKYDEIKMPDNIDDITKNAISKGRKQKNIRKYKNVMVASIATLVVGGGVMGVINPSLADSIPIVRNIVKYFDNNKDSRFKGDKRELEKTSNSLNLSVKDKGIEFKVNSISYDESCMTVFYTIKTDKNIKENYRVNENHLFAHPSIDLYINGKRVDSYSNPESESKYVGSNKLEGIYRFDMSGIDIKANDKVELKINNIFNTDGIWNIATNFDKSKTNVDSHIYKVNKKFKIGKTNYDIKEVIISPLGNKILIQTSKLKDSNKSNEENELLDRFTLMDDKGKILNTIDSVSYGPDEKTGIATNSFEFIGADSGIKYLQAIPQKYIPFAEYKISEPKSISSLPLIFKTSEVGKIKIDSFKATGDKVEFTYYKEGLVDSEICLKYFDKDGNKVDFCGLKDTYVDRKTGKYTQTIDLNGYKHDEKKIKSISKISISYLNNEKLLKDKAIKIELNK</sequence>
<feature type="transmembrane region" description="Helical" evidence="1">
    <location>
        <begin position="35"/>
        <end position="54"/>
    </location>
</feature>
<dbReference type="OrthoDB" id="1838966at2"/>
<dbReference type="InterPro" id="IPR040680">
    <property type="entry name" value="DUF5643"/>
</dbReference>
<gene>
    <name evidence="4" type="ORF">R28058_32481</name>
</gene>
<dbReference type="EMBL" id="CEKZ01000027">
    <property type="protein sequence ID" value="CEP41748.1"/>
    <property type="molecule type" value="Genomic_DNA"/>
</dbReference>
<dbReference type="Pfam" id="PF13786">
    <property type="entry name" value="DUF4179"/>
    <property type="match status" value="1"/>
</dbReference>
<dbReference type="Proteomes" id="UP000049127">
    <property type="component" value="Unassembled WGS sequence"/>
</dbReference>
<evidence type="ECO:0000256" key="1">
    <source>
        <dbReference type="SAM" id="Phobius"/>
    </source>
</evidence>
<dbReference type="InterPro" id="IPR025436">
    <property type="entry name" value="DUF4179"/>
</dbReference>
<name>A0A0C7LF64_PARSO</name>
<organism evidence="4 5">
    <name type="scientific">Paraclostridium sordellii</name>
    <name type="common">Clostridium sordellii</name>
    <dbReference type="NCBI Taxonomy" id="1505"/>
    <lineage>
        <taxon>Bacteria</taxon>
        <taxon>Bacillati</taxon>
        <taxon>Bacillota</taxon>
        <taxon>Clostridia</taxon>
        <taxon>Peptostreptococcales</taxon>
        <taxon>Peptostreptococcaceae</taxon>
        <taxon>Paraclostridium</taxon>
    </lineage>
</organism>
<feature type="domain" description="DUF4179" evidence="2">
    <location>
        <begin position="31"/>
        <end position="124"/>
    </location>
</feature>
<evidence type="ECO:0000259" key="3">
    <source>
        <dbReference type="Pfam" id="PF18705"/>
    </source>
</evidence>
<keyword evidence="1" id="KW-1133">Transmembrane helix</keyword>
<keyword evidence="1" id="KW-0472">Membrane</keyword>
<evidence type="ECO:0000313" key="5">
    <source>
        <dbReference type="Proteomes" id="UP000049127"/>
    </source>
</evidence>
<dbReference type="Gene3D" id="2.60.40.1630">
    <property type="entry name" value="bacillus anthracis domain"/>
    <property type="match status" value="1"/>
</dbReference>
<evidence type="ECO:0000313" key="4">
    <source>
        <dbReference type="EMBL" id="CEP41748.1"/>
    </source>
</evidence>
<proteinExistence type="predicted"/>
<evidence type="ECO:0000259" key="2">
    <source>
        <dbReference type="Pfam" id="PF13786"/>
    </source>
</evidence>
<accession>A0A0C7LF64</accession>
<evidence type="ECO:0008006" key="6">
    <source>
        <dbReference type="Google" id="ProtNLM"/>
    </source>
</evidence>
<feature type="domain" description="DUF5643" evidence="3">
    <location>
        <begin position="222"/>
        <end position="332"/>
    </location>
</feature>
<protein>
    <recommendedName>
        <fullName evidence="6">DUF4179 domain-containing protein</fullName>
    </recommendedName>
</protein>